<dbReference type="EMBL" id="JSWE01000137">
    <property type="protein sequence ID" value="KIE04875.1"/>
    <property type="molecule type" value="Genomic_DNA"/>
</dbReference>
<organism evidence="3 4">
    <name type="scientific">Candidatus Jidaibacter acanthamoebae</name>
    <dbReference type="NCBI Taxonomy" id="86105"/>
    <lineage>
        <taxon>Bacteria</taxon>
        <taxon>Pseudomonadati</taxon>
        <taxon>Pseudomonadota</taxon>
        <taxon>Alphaproteobacteria</taxon>
        <taxon>Rickettsiales</taxon>
        <taxon>Candidatus Midichloriaceae</taxon>
        <taxon>Candidatus Jidaibacter</taxon>
    </lineage>
</organism>
<evidence type="ECO:0000313" key="4">
    <source>
        <dbReference type="Proteomes" id="UP000031258"/>
    </source>
</evidence>
<dbReference type="PROSITE" id="PS50088">
    <property type="entry name" value="ANK_REPEAT"/>
    <property type="match status" value="1"/>
</dbReference>
<comment type="caution">
    <text evidence="3">The sequence shown here is derived from an EMBL/GenBank/DDBJ whole genome shotgun (WGS) entry which is preliminary data.</text>
</comment>
<sequence>GFTALHLAANGGHVEGYKLLLEQGADPNITIEGYTARKLYQASHSDKIKECKAAEREVEAKRKADRSERLDIVGSKRRLDFAEIINGSRNPRVEKGSDYSSPEKPSVNSQRDIGEKLVGSVAKKPRFSDFRNPADNREEQKSMGRGS</sequence>
<protein>
    <submittedName>
        <fullName evidence="3">Uncharacterized protein</fullName>
    </submittedName>
</protein>
<feature type="non-terminal residue" evidence="3">
    <location>
        <position position="1"/>
    </location>
</feature>
<reference evidence="3 4" key="1">
    <citation type="submission" date="2014-11" db="EMBL/GenBank/DDBJ databases">
        <title>A Rickettsiales Symbiont of Amoebae With Ancient Features.</title>
        <authorList>
            <person name="Schulz F."/>
            <person name="Martijn J."/>
            <person name="Wascher F."/>
            <person name="Kostanjsek R."/>
            <person name="Ettema T.J."/>
            <person name="Horn M."/>
        </authorList>
    </citation>
    <scope>NUCLEOTIDE SEQUENCE [LARGE SCALE GENOMIC DNA]</scope>
    <source>
        <strain evidence="3 4">UWC36</strain>
    </source>
</reference>
<evidence type="ECO:0000313" key="3">
    <source>
        <dbReference type="EMBL" id="KIE04875.1"/>
    </source>
</evidence>
<evidence type="ECO:0000256" key="1">
    <source>
        <dbReference type="PROSITE-ProRule" id="PRU00023"/>
    </source>
</evidence>
<dbReference type="AlphaFoldDB" id="A0A0C1QXU6"/>
<dbReference type="Proteomes" id="UP000031258">
    <property type="component" value="Unassembled WGS sequence"/>
</dbReference>
<gene>
    <name evidence="3" type="ORF">NF27_FL00020</name>
</gene>
<evidence type="ECO:0000256" key="2">
    <source>
        <dbReference type="SAM" id="MobiDB-lite"/>
    </source>
</evidence>
<dbReference type="SUPFAM" id="SSF48403">
    <property type="entry name" value="Ankyrin repeat"/>
    <property type="match status" value="1"/>
</dbReference>
<dbReference type="Gene3D" id="1.25.40.20">
    <property type="entry name" value="Ankyrin repeat-containing domain"/>
    <property type="match status" value="1"/>
</dbReference>
<feature type="region of interest" description="Disordered" evidence="2">
    <location>
        <begin position="86"/>
        <end position="147"/>
    </location>
</feature>
<keyword evidence="1" id="KW-0040">ANK repeat</keyword>
<dbReference type="PRINTS" id="PR01415">
    <property type="entry name" value="ANKYRIN"/>
</dbReference>
<dbReference type="RefSeq" id="WP_039457504.1">
    <property type="nucleotide sequence ID" value="NZ_JSWE01000137.1"/>
</dbReference>
<dbReference type="InterPro" id="IPR036770">
    <property type="entry name" value="Ankyrin_rpt-contain_sf"/>
</dbReference>
<dbReference type="InterPro" id="IPR002110">
    <property type="entry name" value="Ankyrin_rpt"/>
</dbReference>
<dbReference type="STRING" id="86105.NF27_FL00020"/>
<dbReference type="Pfam" id="PF00023">
    <property type="entry name" value="Ank"/>
    <property type="match status" value="1"/>
</dbReference>
<keyword evidence="4" id="KW-1185">Reference proteome</keyword>
<feature type="repeat" description="ANK" evidence="1">
    <location>
        <begin position="1"/>
        <end position="32"/>
    </location>
</feature>
<name>A0A0C1QXU6_9RICK</name>
<feature type="compositionally biased region" description="Basic and acidic residues" evidence="2">
    <location>
        <begin position="126"/>
        <end position="147"/>
    </location>
</feature>
<accession>A0A0C1QXU6</accession>
<dbReference type="PROSITE" id="PS50297">
    <property type="entry name" value="ANK_REP_REGION"/>
    <property type="match status" value="1"/>
</dbReference>
<proteinExistence type="predicted"/>